<dbReference type="UniPathway" id="UPA00115"/>
<dbReference type="EMBL" id="CAEZUX010000160">
    <property type="protein sequence ID" value="CAB4621838.1"/>
    <property type="molecule type" value="Genomic_DNA"/>
</dbReference>
<comment type="pathway">
    <text evidence="3">Carbohydrate degradation; pentose phosphate pathway.</text>
</comment>
<evidence type="ECO:0000256" key="9">
    <source>
        <dbReference type="ARBA" id="ARBA00048810"/>
    </source>
</evidence>
<dbReference type="InterPro" id="IPR001585">
    <property type="entry name" value="TAL/FSA"/>
</dbReference>
<dbReference type="CDD" id="cd00955">
    <property type="entry name" value="Transaldolase_like"/>
    <property type="match status" value="1"/>
</dbReference>
<evidence type="ECO:0000256" key="1">
    <source>
        <dbReference type="ARBA" id="ARBA00003518"/>
    </source>
</evidence>
<keyword evidence="7" id="KW-0570">Pentose shunt</keyword>
<name>A0A6J6IG68_9ZZZZ</name>
<organism evidence="10">
    <name type="scientific">freshwater metagenome</name>
    <dbReference type="NCBI Taxonomy" id="449393"/>
    <lineage>
        <taxon>unclassified sequences</taxon>
        <taxon>metagenomes</taxon>
        <taxon>ecological metagenomes</taxon>
    </lineage>
</organism>
<dbReference type="PIRSF" id="PIRSF036915">
    <property type="entry name" value="Trnald_Bac_Plnt"/>
    <property type="match status" value="1"/>
</dbReference>
<accession>A0A6J6IG68</accession>
<dbReference type="Gene3D" id="3.20.20.70">
    <property type="entry name" value="Aldolase class I"/>
    <property type="match status" value="1"/>
</dbReference>
<comment type="catalytic activity">
    <reaction evidence="9">
        <text>D-sedoheptulose 7-phosphate + D-glyceraldehyde 3-phosphate = D-erythrose 4-phosphate + beta-D-fructose 6-phosphate</text>
        <dbReference type="Rhea" id="RHEA:17053"/>
        <dbReference type="ChEBI" id="CHEBI:16897"/>
        <dbReference type="ChEBI" id="CHEBI:57483"/>
        <dbReference type="ChEBI" id="CHEBI:57634"/>
        <dbReference type="ChEBI" id="CHEBI:59776"/>
        <dbReference type="EC" id="2.2.1.2"/>
    </reaction>
</comment>
<dbReference type="SUPFAM" id="SSF51569">
    <property type="entry name" value="Aldolase"/>
    <property type="match status" value="1"/>
</dbReference>
<evidence type="ECO:0000256" key="7">
    <source>
        <dbReference type="ARBA" id="ARBA00023126"/>
    </source>
</evidence>
<gene>
    <name evidence="10" type="ORF">UFOPK1874_01102</name>
</gene>
<dbReference type="Pfam" id="PF00923">
    <property type="entry name" value="TAL_FSA"/>
    <property type="match status" value="1"/>
</dbReference>
<protein>
    <submittedName>
        <fullName evidence="10">Unannotated protein</fullName>
    </submittedName>
</protein>
<dbReference type="PANTHER" id="PTHR10683:SF31">
    <property type="entry name" value="TRANSALDOLASE"/>
    <property type="match status" value="1"/>
</dbReference>
<evidence type="ECO:0000313" key="10">
    <source>
        <dbReference type="EMBL" id="CAB4621838.1"/>
    </source>
</evidence>
<sequence length="367" mass="40422">MSDILRRTYSEHGQSPWLDNLQRSYITSGKLAELIASGVRGLTSNPTIFQKAIQGSSDYDEQFLEEIRKGLSPLDAYWSLVIKDINDALDVFAELYQASNGVDGYVSVEVDPRLARDGEQTLAAARDLHERIARSNVMIKIPATEEGLPAIEQMIAEGRNVNVTLIFSLQRYQQVMDAYISGLERRVSQGLSINEVHSVASFFISRVDNDIDGLLNAHGSDEALALRGTAAIAQARLAYAAFQDTFSGPRWVALQKAGANAQRPLWASTSTKNPSYPDTLYVDQLIGPLTVNTIPEPTLEAFADHGTVSRTIDINVSEAVEQWTSLRRYNIDVNAVAQKLENEGVVSFIKSFEDLIEALNEKAVSLG</sequence>
<evidence type="ECO:0000256" key="8">
    <source>
        <dbReference type="ARBA" id="ARBA00023270"/>
    </source>
</evidence>
<dbReference type="HAMAP" id="MF_00493">
    <property type="entry name" value="Transaldolase_2"/>
    <property type="match status" value="1"/>
</dbReference>
<dbReference type="GO" id="GO:0005975">
    <property type="term" value="P:carbohydrate metabolic process"/>
    <property type="evidence" value="ECO:0007669"/>
    <property type="project" value="InterPro"/>
</dbReference>
<dbReference type="InterPro" id="IPR018225">
    <property type="entry name" value="Transaldolase_AS"/>
</dbReference>
<dbReference type="AlphaFoldDB" id="A0A6J6IG68"/>
<dbReference type="PANTHER" id="PTHR10683">
    <property type="entry name" value="TRANSALDOLASE"/>
    <property type="match status" value="1"/>
</dbReference>
<evidence type="ECO:0000256" key="4">
    <source>
        <dbReference type="ARBA" id="ARBA00008426"/>
    </source>
</evidence>
<dbReference type="GO" id="GO:0005737">
    <property type="term" value="C:cytoplasm"/>
    <property type="evidence" value="ECO:0007669"/>
    <property type="project" value="UniProtKB-SubCell"/>
</dbReference>
<evidence type="ECO:0000256" key="6">
    <source>
        <dbReference type="ARBA" id="ARBA00022679"/>
    </source>
</evidence>
<comment type="similarity">
    <text evidence="4">Belongs to the transaldolase family. Type 2 subfamily.</text>
</comment>
<dbReference type="PROSITE" id="PS00958">
    <property type="entry name" value="TRANSALDOLASE_2"/>
    <property type="match status" value="1"/>
</dbReference>
<keyword evidence="6" id="KW-0808">Transferase</keyword>
<comment type="subcellular location">
    <subcellularLocation>
        <location evidence="2">Cytoplasm</location>
    </subcellularLocation>
</comment>
<comment type="function">
    <text evidence="1">Transaldolase is important for the balance of metabolites in the pentose-phosphate pathway.</text>
</comment>
<dbReference type="InterPro" id="IPR004732">
    <property type="entry name" value="Transaldolase_2"/>
</dbReference>
<proteinExistence type="inferred from homology"/>
<reference evidence="10" key="1">
    <citation type="submission" date="2020-05" db="EMBL/GenBank/DDBJ databases">
        <authorList>
            <person name="Chiriac C."/>
            <person name="Salcher M."/>
            <person name="Ghai R."/>
            <person name="Kavagutti S V."/>
        </authorList>
    </citation>
    <scope>NUCLEOTIDE SEQUENCE</scope>
</reference>
<dbReference type="NCBIfam" id="NF002881">
    <property type="entry name" value="PRK03343.1"/>
    <property type="match status" value="1"/>
</dbReference>
<evidence type="ECO:0000256" key="5">
    <source>
        <dbReference type="ARBA" id="ARBA00022490"/>
    </source>
</evidence>
<evidence type="ECO:0000256" key="2">
    <source>
        <dbReference type="ARBA" id="ARBA00004496"/>
    </source>
</evidence>
<dbReference type="NCBIfam" id="TIGR00876">
    <property type="entry name" value="tal_mycobact"/>
    <property type="match status" value="1"/>
</dbReference>
<dbReference type="GO" id="GO:0006098">
    <property type="term" value="P:pentose-phosphate shunt"/>
    <property type="evidence" value="ECO:0007669"/>
    <property type="project" value="UniProtKB-UniPathway"/>
</dbReference>
<keyword evidence="8" id="KW-0704">Schiff base</keyword>
<dbReference type="GO" id="GO:0004801">
    <property type="term" value="F:transaldolase activity"/>
    <property type="evidence" value="ECO:0007669"/>
    <property type="project" value="UniProtKB-EC"/>
</dbReference>
<keyword evidence="5" id="KW-0963">Cytoplasm</keyword>
<dbReference type="InterPro" id="IPR013785">
    <property type="entry name" value="Aldolase_TIM"/>
</dbReference>
<evidence type="ECO:0000256" key="3">
    <source>
        <dbReference type="ARBA" id="ARBA00004959"/>
    </source>
</evidence>